<evidence type="ECO:0000259" key="2">
    <source>
        <dbReference type="PROSITE" id="PS51192"/>
    </source>
</evidence>
<sequence length="840" mass="92205">MTTRSNEAETRLWLIDPVLRSKGYDERWKMRLETPAPVEPTTDDLKGRRRSGKGRTDYLLCIHPPGLPEPLPVGVIEAKDEHADPLKGMQQAKGYYAGALQRHAVRYLFSTNGHRYAEFDRVTQQPGDAVRPLSEFPTHAELTARYLRDSGVDLSRPAAAMLFQADSRAYDRPRYYQSAAIRAVFEKVLRCQQDGQPPRALLSLATGAGKTVIAANLLWRLHEAGLLGKPALFLCDRDELREQALDKIGRAFPGGSVRAVRPEAGGLNAARNARVHIATYQTLGIDGEPGEDGAPGADSFLSRHYGENAFSVIVIDECHRSAWGRWSEVLRRNPQAIQIGLTATPRQLRAPRRHGPQAPDIEAAAAEDERISANNIAYFGEPVYAYTLIQAQEDGYLAACEIVRLKPSIDGRTFTREDIETLGAIDARTGAVIPAEELKPAYGARQFDDDLILPERIEAMCADLFARLCASGGPEQKVIIFCTRDLHADRVALQMQRLYVDWCAQQGRRPKDSYAFKCTASGGAELLGPMRSSGERCFIACTVDLLATGVDIERLNAVVFFRSLASGILFYQMVGRGTRLDEPTRKFKFWLYDYTGVTDLFGTEFLTVARNGRKTLGGDGGGEGGGGPAGDGAGDAGTGDGEHRPPPVVPELVTGEAVGVELVGRFILQSREVDGVRRDVAVPLEEYRRGMVARVLAEAATLADFRGLWVEAKRRRALVEHLLGAHYSPEAVRELVQMDDFDTFDLFAHDGYAAPALRRRERADAFLAQQSPWLAAQPDKTAIVLRGFAHQFAAGGTEALESPEFWRVPEIARAGGLKALAGLGKGVEVVKDVKMRLFGA</sequence>
<dbReference type="GO" id="GO:0005524">
    <property type="term" value="F:ATP binding"/>
    <property type="evidence" value="ECO:0007669"/>
    <property type="project" value="InterPro"/>
</dbReference>
<organism evidence="4 5">
    <name type="scientific">Sphaerotilus sulfidivorans</name>
    <dbReference type="NCBI Taxonomy" id="639200"/>
    <lineage>
        <taxon>Bacteria</taxon>
        <taxon>Pseudomonadati</taxon>
        <taxon>Pseudomonadota</taxon>
        <taxon>Betaproteobacteria</taxon>
        <taxon>Burkholderiales</taxon>
        <taxon>Sphaerotilaceae</taxon>
        <taxon>Sphaerotilus</taxon>
    </lineage>
</organism>
<keyword evidence="6" id="KW-1185">Reference proteome</keyword>
<keyword evidence="3" id="KW-0378">Hydrolase</keyword>
<dbReference type="GO" id="GO:0006304">
    <property type="term" value="P:DNA modification"/>
    <property type="evidence" value="ECO:0007669"/>
    <property type="project" value="InterPro"/>
</dbReference>
<dbReference type="KEGG" id="snn:EWH46_00800"/>
<gene>
    <name evidence="3" type="ORF">ABIC99_002619</name>
    <name evidence="4" type="ORF">EWH46_00800</name>
</gene>
<dbReference type="OrthoDB" id="9804086at2"/>
<dbReference type="GO" id="GO:0005829">
    <property type="term" value="C:cytosol"/>
    <property type="evidence" value="ECO:0007669"/>
    <property type="project" value="TreeGrafter"/>
</dbReference>
<proteinExistence type="predicted"/>
<dbReference type="EC" id="3.1.21.3" evidence="3"/>
<evidence type="ECO:0000313" key="3">
    <source>
        <dbReference type="EMBL" id="MET3604798.1"/>
    </source>
</evidence>
<evidence type="ECO:0000256" key="1">
    <source>
        <dbReference type="SAM" id="MobiDB-lite"/>
    </source>
</evidence>
<feature type="region of interest" description="Disordered" evidence="1">
    <location>
        <begin position="616"/>
        <end position="646"/>
    </location>
</feature>
<keyword evidence="4" id="KW-0255">Endonuclease</keyword>
<accession>A0A5C1Q019</accession>
<dbReference type="InterPro" id="IPR027417">
    <property type="entry name" value="P-loop_NTPase"/>
</dbReference>
<evidence type="ECO:0000313" key="5">
    <source>
        <dbReference type="Proteomes" id="UP000323522"/>
    </source>
</evidence>
<dbReference type="PROSITE" id="PS51192">
    <property type="entry name" value="HELICASE_ATP_BIND_1"/>
    <property type="match status" value="1"/>
</dbReference>
<reference evidence="3 6" key="2">
    <citation type="submission" date="2024-06" db="EMBL/GenBank/DDBJ databases">
        <title>Genomic Encyclopedia of Type Strains, Phase IV (KMG-IV): sequencing the most valuable type-strain genomes for metagenomic binning, comparative biology and taxonomic classification.</title>
        <authorList>
            <person name="Goeker M."/>
        </authorList>
    </citation>
    <scope>NUCLEOTIDE SEQUENCE [LARGE SCALE GENOMIC DNA]</scope>
    <source>
        <strain evidence="3 6">D-501</strain>
    </source>
</reference>
<keyword evidence="4" id="KW-0540">Nuclease</keyword>
<feature type="domain" description="Helicase ATP-binding" evidence="2">
    <location>
        <begin position="191"/>
        <end position="347"/>
    </location>
</feature>
<name>A0A5C1Q019_9BURK</name>
<dbReference type="Pfam" id="PF08463">
    <property type="entry name" value="EcoEI_R_C"/>
    <property type="match status" value="1"/>
</dbReference>
<evidence type="ECO:0000313" key="6">
    <source>
        <dbReference type="Proteomes" id="UP001549111"/>
    </source>
</evidence>
<dbReference type="AlphaFoldDB" id="A0A5C1Q019"/>
<dbReference type="EMBL" id="JBEPLS010000009">
    <property type="protein sequence ID" value="MET3604798.1"/>
    <property type="molecule type" value="Genomic_DNA"/>
</dbReference>
<dbReference type="RefSeq" id="WP_149502202.1">
    <property type="nucleotide sequence ID" value="NZ_CP035708.1"/>
</dbReference>
<dbReference type="Gene3D" id="3.40.50.300">
    <property type="entry name" value="P-loop containing nucleotide triphosphate hydrolases"/>
    <property type="match status" value="2"/>
</dbReference>
<dbReference type="EMBL" id="CP035708">
    <property type="protein sequence ID" value="QEM99451.1"/>
    <property type="molecule type" value="Genomic_DNA"/>
</dbReference>
<evidence type="ECO:0000313" key="4">
    <source>
        <dbReference type="EMBL" id="QEM99451.1"/>
    </source>
</evidence>
<dbReference type="PANTHER" id="PTHR47396:SF1">
    <property type="entry name" value="ATP-DEPENDENT HELICASE IRC3-RELATED"/>
    <property type="match status" value="1"/>
</dbReference>
<feature type="compositionally biased region" description="Gly residues" evidence="1">
    <location>
        <begin position="616"/>
        <end position="639"/>
    </location>
</feature>
<dbReference type="GO" id="GO:0003677">
    <property type="term" value="F:DNA binding"/>
    <property type="evidence" value="ECO:0007669"/>
    <property type="project" value="InterPro"/>
</dbReference>
<reference evidence="4 5" key="1">
    <citation type="submission" date="2019-02" db="EMBL/GenBank/DDBJ databases">
        <title>Complete Genome Sequence and Methylome Analysis of Sphaerotilus natans subsp. sulfidivorans D-507.</title>
        <authorList>
            <person name="Fomenkov A."/>
            <person name="Gridneva E."/>
            <person name="Smolyakov D."/>
            <person name="Dubinina G."/>
            <person name="Vincze T."/>
            <person name="Grabovich M."/>
            <person name="Roberts R.J."/>
        </authorList>
    </citation>
    <scope>NUCLEOTIDE SEQUENCE [LARGE SCALE GENOMIC DNA]</scope>
    <source>
        <strain evidence="4 5">D-507</strain>
    </source>
</reference>
<dbReference type="InterPro" id="IPR013670">
    <property type="entry name" value="EcoEI_R_C_dom"/>
</dbReference>
<dbReference type="Pfam" id="PF04851">
    <property type="entry name" value="ResIII"/>
    <property type="match status" value="1"/>
</dbReference>
<dbReference type="SUPFAM" id="SSF52540">
    <property type="entry name" value="P-loop containing nucleoside triphosphate hydrolases"/>
    <property type="match status" value="2"/>
</dbReference>
<dbReference type="PANTHER" id="PTHR47396">
    <property type="entry name" value="TYPE I RESTRICTION ENZYME ECOKI R PROTEIN"/>
    <property type="match status" value="1"/>
</dbReference>
<dbReference type="SMART" id="SM00487">
    <property type="entry name" value="DEXDc"/>
    <property type="match status" value="1"/>
</dbReference>
<dbReference type="Proteomes" id="UP001549111">
    <property type="component" value="Unassembled WGS sequence"/>
</dbReference>
<dbReference type="InterPro" id="IPR014001">
    <property type="entry name" value="Helicase_ATP-bd"/>
</dbReference>
<dbReference type="GO" id="GO:0009035">
    <property type="term" value="F:type I site-specific deoxyribonuclease activity"/>
    <property type="evidence" value="ECO:0007669"/>
    <property type="project" value="UniProtKB-EC"/>
</dbReference>
<protein>
    <submittedName>
        <fullName evidence="4">Restriction endonuclease subunit R</fullName>
    </submittedName>
    <submittedName>
        <fullName evidence="3">Type I restriction enzyme R subunit</fullName>
        <ecNumber evidence="3">3.1.21.3</ecNumber>
    </submittedName>
</protein>
<dbReference type="InterPro" id="IPR050742">
    <property type="entry name" value="Helicase_Restrict-Modif_Enz"/>
</dbReference>
<dbReference type="InterPro" id="IPR006935">
    <property type="entry name" value="Helicase/UvrB_N"/>
</dbReference>
<dbReference type="Proteomes" id="UP000323522">
    <property type="component" value="Chromosome"/>
</dbReference>
<dbReference type="Gene3D" id="3.90.1570.30">
    <property type="match status" value="1"/>
</dbReference>